<accession>A0A375FLL3</accession>
<gene>
    <name evidence="1" type="ORF">CBM2612_P0615</name>
</gene>
<protein>
    <submittedName>
        <fullName evidence="1">Uncharacterized protein</fullName>
    </submittedName>
</protein>
<reference evidence="1" key="1">
    <citation type="submission" date="2018-01" db="EMBL/GenBank/DDBJ databases">
        <authorList>
            <person name="Gaut B.S."/>
            <person name="Morton B.R."/>
            <person name="Clegg M.T."/>
            <person name="Duvall M.R."/>
        </authorList>
    </citation>
    <scope>NUCLEOTIDE SEQUENCE</scope>
    <source>
        <strain evidence="1">Cupriavidus taiwanensis STM 8555</strain>
    </source>
</reference>
<organism evidence="1">
    <name type="scientific">Cupriavidus taiwanensis</name>
    <dbReference type="NCBI Taxonomy" id="164546"/>
    <lineage>
        <taxon>Bacteria</taxon>
        <taxon>Pseudomonadati</taxon>
        <taxon>Pseudomonadota</taxon>
        <taxon>Betaproteobacteria</taxon>
        <taxon>Burkholderiales</taxon>
        <taxon>Burkholderiaceae</taxon>
        <taxon>Cupriavidus</taxon>
    </lineage>
</organism>
<evidence type="ECO:0000313" key="1">
    <source>
        <dbReference type="EMBL" id="SPD49270.1"/>
    </source>
</evidence>
<keyword evidence="1" id="KW-0614">Plasmid</keyword>
<dbReference type="AlphaFoldDB" id="A0A375FLL3"/>
<geneLocation type="plasmid" evidence="1">
    <name>I</name>
</geneLocation>
<proteinExistence type="predicted"/>
<dbReference type="EMBL" id="LT984809">
    <property type="protein sequence ID" value="SPD49270.1"/>
    <property type="molecule type" value="Genomic_DNA"/>
</dbReference>
<sequence>MLSFWAVQRAVEIAAICHLLNIVHLAGRTNVPHLKIDNSIVCL</sequence>
<name>A0A375FLL3_9BURK</name>